<dbReference type="Proteomes" id="UP001497444">
    <property type="component" value="Unassembled WGS sequence"/>
</dbReference>
<evidence type="ECO:0000313" key="2">
    <source>
        <dbReference type="EMBL" id="CAK9253693.1"/>
    </source>
</evidence>
<organism evidence="2 3">
    <name type="scientific">Sphagnum jensenii</name>
    <dbReference type="NCBI Taxonomy" id="128206"/>
    <lineage>
        <taxon>Eukaryota</taxon>
        <taxon>Viridiplantae</taxon>
        <taxon>Streptophyta</taxon>
        <taxon>Embryophyta</taxon>
        <taxon>Bryophyta</taxon>
        <taxon>Sphagnophytina</taxon>
        <taxon>Sphagnopsida</taxon>
        <taxon>Sphagnales</taxon>
        <taxon>Sphagnaceae</taxon>
        <taxon>Sphagnum</taxon>
    </lineage>
</organism>
<comment type="caution">
    <text evidence="2">The sequence shown here is derived from an EMBL/GenBank/DDBJ whole genome shotgun (WGS) entry which is preliminary data.</text>
</comment>
<sequence length="690" mass="76406">MKSTYCAGLEHSEDEYWKKPRFGAANFLETLQDDEGTLQLSNRWCESEKTFSRIEASGKRRSVEVATGGVAPSPEVATGLNIPQRLSVDEKANSIAVQNSSAYEVSMDSDQKAEELKTIVGYGAAPSPMEQQRARATMAVADAMLMGKIEEDVQSTDEMFGSAIENKNEQLKEKLDNVAGFEAKSQTEEDPGILEEERNPKIGISLNAFASSEEKEMVNVEDTSEVGNASLKVEELLTSVLPPYTVEDDHVVQRIMVSCTDEQQTFVTQPACEMEDVLAEVSRQEDSSLKTEYDMETRGDNSRREAVRMQLTNSFVAPDDSSIVPIQVNCQASPKPYHIDSSMQSPKVTIGAVVGELNSINKVSSLSSNNSEQKMGAMPLKQHSIALDQDLVTKVNSKSDVIFSNLAHIGTSILFWMQKWWKLTVMVMFQIALILEKPDVSSISHWSCKWKCVSLEQTKVVVLESDQPLSDREVVVLSKNIVQGEFEETSNAIGSIDKQKESPRLSGISEAVPFATTRSKETVVNAEAGWCGHADQNESRSSPTTIENNVCSRESGVLKTNPCVVVKNEVLHLKSAFHKNNIQDELEASTNADKLEELEGSVYKQEFVQLHSENSTAFNHFHKSSTTYFNNASAYEASVRQRIKACCTDRHIDSRMRLTNVYDPWMEGGLTHLDSPHPGLGSKPPPHSLI</sequence>
<proteinExistence type="predicted"/>
<name>A0ABP0VIJ9_9BRYO</name>
<accession>A0ABP0VIJ9</accession>
<feature type="region of interest" description="Disordered" evidence="1">
    <location>
        <begin position="283"/>
        <end position="302"/>
    </location>
</feature>
<keyword evidence="3" id="KW-1185">Reference proteome</keyword>
<gene>
    <name evidence="2" type="ORF">CSSPJE1EN1_LOCUS29071</name>
</gene>
<evidence type="ECO:0000313" key="3">
    <source>
        <dbReference type="Proteomes" id="UP001497444"/>
    </source>
</evidence>
<evidence type="ECO:0000256" key="1">
    <source>
        <dbReference type="SAM" id="MobiDB-lite"/>
    </source>
</evidence>
<dbReference type="EMBL" id="CAXAQS010000931">
    <property type="protein sequence ID" value="CAK9253693.1"/>
    <property type="molecule type" value="Genomic_DNA"/>
</dbReference>
<protein>
    <submittedName>
        <fullName evidence="2">Uncharacterized protein</fullName>
    </submittedName>
</protein>
<reference evidence="2" key="1">
    <citation type="submission" date="2024-02" db="EMBL/GenBank/DDBJ databases">
        <authorList>
            <consortium name="ELIXIR-Norway"/>
            <consortium name="Elixir Norway"/>
        </authorList>
    </citation>
    <scope>NUCLEOTIDE SEQUENCE</scope>
</reference>